<comment type="caution">
    <text evidence="1">The sequence shown here is derived from an EMBL/GenBank/DDBJ whole genome shotgun (WGS) entry which is preliminary data.</text>
</comment>
<dbReference type="AlphaFoldDB" id="A0A699ID89"/>
<name>A0A699ID89_TANCI</name>
<proteinExistence type="predicted"/>
<evidence type="ECO:0000313" key="1">
    <source>
        <dbReference type="EMBL" id="GEZ22688.1"/>
    </source>
</evidence>
<organism evidence="1">
    <name type="scientific">Tanacetum cinerariifolium</name>
    <name type="common">Dalmatian daisy</name>
    <name type="synonym">Chrysanthemum cinerariifolium</name>
    <dbReference type="NCBI Taxonomy" id="118510"/>
    <lineage>
        <taxon>Eukaryota</taxon>
        <taxon>Viridiplantae</taxon>
        <taxon>Streptophyta</taxon>
        <taxon>Embryophyta</taxon>
        <taxon>Tracheophyta</taxon>
        <taxon>Spermatophyta</taxon>
        <taxon>Magnoliopsida</taxon>
        <taxon>eudicotyledons</taxon>
        <taxon>Gunneridae</taxon>
        <taxon>Pentapetalae</taxon>
        <taxon>asterids</taxon>
        <taxon>campanulids</taxon>
        <taxon>Asterales</taxon>
        <taxon>Asteraceae</taxon>
        <taxon>Asteroideae</taxon>
        <taxon>Anthemideae</taxon>
        <taxon>Anthemidinae</taxon>
        <taxon>Tanacetum</taxon>
    </lineage>
</organism>
<accession>A0A699ID89</accession>
<protein>
    <submittedName>
        <fullName evidence="1">Uncharacterized protein</fullName>
    </submittedName>
</protein>
<reference evidence="1" key="1">
    <citation type="journal article" date="2019" name="Sci. Rep.">
        <title>Draft genome of Tanacetum cinerariifolium, the natural source of mosquito coil.</title>
        <authorList>
            <person name="Yamashiro T."/>
            <person name="Shiraishi A."/>
            <person name="Satake H."/>
            <person name="Nakayama K."/>
        </authorList>
    </citation>
    <scope>NUCLEOTIDE SEQUENCE</scope>
</reference>
<feature type="non-terminal residue" evidence="1">
    <location>
        <position position="1"/>
    </location>
</feature>
<gene>
    <name evidence="1" type="ORF">Tci_494661</name>
</gene>
<dbReference type="EMBL" id="BKCJ010254517">
    <property type="protein sequence ID" value="GEZ22688.1"/>
    <property type="molecule type" value="Genomic_DNA"/>
</dbReference>
<sequence>CVFIYVANERINTDNELFLDGDADYLMHDGGWIRKDDHVDCENNVDMDCGSNNNADGEVTSPTFVPNYHNKEMSTSMQKVGQKGNIGPVDINVNNVEASRDERCNKGLLLNATSLSHIDNAKVEEVRKTIEIGCLIGLNMIGKEHDVSAIIGDNVVEQ</sequence>